<name>A0ABY0R341_9GAMM</name>
<reference evidence="2 3" key="1">
    <citation type="submission" date="2016-10" db="EMBL/GenBank/DDBJ databases">
        <authorList>
            <person name="Varghese N."/>
            <person name="Submissions S."/>
        </authorList>
    </citation>
    <scope>NUCLEOTIDE SEQUENCE [LARGE SCALE GENOMIC DNA]</scope>
    <source>
        <strain evidence="2 3">DSM 6083</strain>
    </source>
</reference>
<protein>
    <submittedName>
        <fullName evidence="2">Uncharacterized protein</fullName>
    </submittedName>
</protein>
<evidence type="ECO:0000256" key="1">
    <source>
        <dbReference type="SAM" id="MobiDB-lite"/>
    </source>
</evidence>
<dbReference type="Proteomes" id="UP000182276">
    <property type="component" value="Unassembled WGS sequence"/>
</dbReference>
<evidence type="ECO:0000313" key="2">
    <source>
        <dbReference type="EMBL" id="SDM34955.1"/>
    </source>
</evidence>
<accession>A0ABY0R341</accession>
<comment type="caution">
    <text evidence="2">The sequence shown here is derived from an EMBL/GenBank/DDBJ whole genome shotgun (WGS) entry which is preliminary data.</text>
</comment>
<gene>
    <name evidence="2" type="ORF">SAMN05660875_104147</name>
</gene>
<feature type="region of interest" description="Disordered" evidence="1">
    <location>
        <begin position="1"/>
        <end position="41"/>
    </location>
</feature>
<dbReference type="EMBL" id="FNHO01000004">
    <property type="protein sequence ID" value="SDM34955.1"/>
    <property type="molecule type" value="Genomic_DNA"/>
</dbReference>
<evidence type="ECO:0000313" key="3">
    <source>
        <dbReference type="Proteomes" id="UP000182276"/>
    </source>
</evidence>
<sequence length="41" mass="4303">MIARPCHPAPAIDREAKASPTGIAPLVRESGLDCEPARHAP</sequence>
<keyword evidence="3" id="KW-1185">Reference proteome</keyword>
<proteinExistence type="predicted"/>
<organism evidence="2 3">
    <name type="scientific">Stutzerimonas balearica DSM 6083</name>
    <dbReference type="NCBI Taxonomy" id="1123016"/>
    <lineage>
        <taxon>Bacteria</taxon>
        <taxon>Pseudomonadati</taxon>
        <taxon>Pseudomonadota</taxon>
        <taxon>Gammaproteobacteria</taxon>
        <taxon>Pseudomonadales</taxon>
        <taxon>Pseudomonadaceae</taxon>
        <taxon>Stutzerimonas</taxon>
    </lineage>
</organism>